<dbReference type="PANTHER" id="PTHR11733">
    <property type="entry name" value="ZINC METALLOPROTEASE FAMILY M13 NEPRILYSIN-RELATED"/>
    <property type="match status" value="1"/>
</dbReference>
<evidence type="ECO:0000256" key="1">
    <source>
        <dbReference type="SAM" id="Phobius"/>
    </source>
</evidence>
<dbReference type="PANTHER" id="PTHR11733:SF240">
    <property type="entry name" value="GH14155P-RELATED"/>
    <property type="match status" value="1"/>
</dbReference>
<dbReference type="Proteomes" id="UP001177023">
    <property type="component" value="Unassembled WGS sequence"/>
</dbReference>
<comment type="caution">
    <text evidence="2">The sequence shown here is derived from an EMBL/GenBank/DDBJ whole genome shotgun (WGS) entry which is preliminary data.</text>
</comment>
<proteinExistence type="predicted"/>
<keyword evidence="1" id="KW-0472">Membrane</keyword>
<dbReference type="GO" id="GO:0016485">
    <property type="term" value="P:protein processing"/>
    <property type="evidence" value="ECO:0007669"/>
    <property type="project" value="TreeGrafter"/>
</dbReference>
<dbReference type="InterPro" id="IPR000718">
    <property type="entry name" value="Peptidase_M13"/>
</dbReference>
<evidence type="ECO:0000313" key="3">
    <source>
        <dbReference type="Proteomes" id="UP001177023"/>
    </source>
</evidence>
<dbReference type="PROSITE" id="PS51885">
    <property type="entry name" value="NEPRILYSIN"/>
    <property type="match status" value="1"/>
</dbReference>
<feature type="non-terminal residue" evidence="2">
    <location>
        <position position="1"/>
    </location>
</feature>
<sequence length="153" mass="17013">MMASKPSNPEHRVEIQPPEITASKGAARWHKILIVFGVLLFAISLLFLLLNSNGSYGEDSEDLVVFDASGPVKPSSFPSPSNTGEHICLTKGCIEAAGLLLQNMDPTVDPCEDFHEFACGRWNQAHKESYYEYRKAQLPIRIIGIDSQFFDEL</sequence>
<feature type="transmembrane region" description="Helical" evidence="1">
    <location>
        <begin position="32"/>
        <end position="50"/>
    </location>
</feature>
<dbReference type="EMBL" id="CATQJA010002628">
    <property type="protein sequence ID" value="CAJ0574248.1"/>
    <property type="molecule type" value="Genomic_DNA"/>
</dbReference>
<keyword evidence="1" id="KW-1133">Transmembrane helix</keyword>
<evidence type="ECO:0000313" key="2">
    <source>
        <dbReference type="EMBL" id="CAJ0574248.1"/>
    </source>
</evidence>
<keyword evidence="3" id="KW-1185">Reference proteome</keyword>
<protein>
    <submittedName>
        <fullName evidence="2">Uncharacterized protein</fullName>
    </submittedName>
</protein>
<dbReference type="Gene3D" id="3.40.390.10">
    <property type="entry name" value="Collagenase (Catalytic Domain)"/>
    <property type="match status" value="1"/>
</dbReference>
<dbReference type="GO" id="GO:0004222">
    <property type="term" value="F:metalloendopeptidase activity"/>
    <property type="evidence" value="ECO:0007669"/>
    <property type="project" value="InterPro"/>
</dbReference>
<keyword evidence="1" id="KW-0812">Transmembrane</keyword>
<dbReference type="GO" id="GO:0005886">
    <property type="term" value="C:plasma membrane"/>
    <property type="evidence" value="ECO:0007669"/>
    <property type="project" value="TreeGrafter"/>
</dbReference>
<name>A0AA36CSK7_9BILA</name>
<accession>A0AA36CSK7</accession>
<reference evidence="2" key="1">
    <citation type="submission" date="2023-06" db="EMBL/GenBank/DDBJ databases">
        <authorList>
            <person name="Delattre M."/>
        </authorList>
    </citation>
    <scope>NUCLEOTIDE SEQUENCE</scope>
    <source>
        <strain evidence="2">AF72</strain>
    </source>
</reference>
<dbReference type="AlphaFoldDB" id="A0AA36CSK7"/>
<gene>
    <name evidence="2" type="ORF">MSPICULIGERA_LOCUS12588</name>
</gene>
<dbReference type="InterPro" id="IPR024079">
    <property type="entry name" value="MetalloPept_cat_dom_sf"/>
</dbReference>
<organism evidence="2 3">
    <name type="scientific">Mesorhabditis spiculigera</name>
    <dbReference type="NCBI Taxonomy" id="96644"/>
    <lineage>
        <taxon>Eukaryota</taxon>
        <taxon>Metazoa</taxon>
        <taxon>Ecdysozoa</taxon>
        <taxon>Nematoda</taxon>
        <taxon>Chromadorea</taxon>
        <taxon>Rhabditida</taxon>
        <taxon>Rhabditina</taxon>
        <taxon>Rhabditomorpha</taxon>
        <taxon>Rhabditoidea</taxon>
        <taxon>Rhabditidae</taxon>
        <taxon>Mesorhabditinae</taxon>
        <taxon>Mesorhabditis</taxon>
    </lineage>
</organism>
<dbReference type="SUPFAM" id="SSF55486">
    <property type="entry name" value="Metalloproteases ('zincins'), catalytic domain"/>
    <property type="match status" value="1"/>
</dbReference>